<feature type="chain" id="PRO_5047240888" evidence="8">
    <location>
        <begin position="21"/>
        <end position="519"/>
    </location>
</feature>
<dbReference type="SUPFAM" id="SSF56935">
    <property type="entry name" value="Porins"/>
    <property type="match status" value="1"/>
</dbReference>
<accession>A0ABP7Z5D7</accession>
<dbReference type="PANTHER" id="PTHR35093">
    <property type="entry name" value="OUTER MEMBRANE PROTEIN NMB0088-RELATED"/>
    <property type="match status" value="1"/>
</dbReference>
<keyword evidence="4" id="KW-0812">Transmembrane</keyword>
<name>A0ABP7Z5D7_9SPHI</name>
<comment type="caution">
    <text evidence="9">The sequence shown here is derived from an EMBL/GenBank/DDBJ whole genome shotgun (WGS) entry which is preliminary data.</text>
</comment>
<evidence type="ECO:0000256" key="7">
    <source>
        <dbReference type="ARBA" id="ARBA00023237"/>
    </source>
</evidence>
<dbReference type="InterPro" id="IPR005017">
    <property type="entry name" value="OMPP1/FadL/TodX"/>
</dbReference>
<dbReference type="Gene3D" id="2.40.160.60">
    <property type="entry name" value="Outer membrane protein transport protein (OMPP1/FadL/TodX)"/>
    <property type="match status" value="1"/>
</dbReference>
<keyword evidence="7" id="KW-0998">Cell outer membrane</keyword>
<dbReference type="Proteomes" id="UP001500101">
    <property type="component" value="Unassembled WGS sequence"/>
</dbReference>
<evidence type="ECO:0000256" key="4">
    <source>
        <dbReference type="ARBA" id="ARBA00022692"/>
    </source>
</evidence>
<evidence type="ECO:0000256" key="8">
    <source>
        <dbReference type="SAM" id="SignalP"/>
    </source>
</evidence>
<sequence length="519" mass="57508">MKKSILPLSFLLAFSVQQVAMGQSIYDDAKILSLDELNGTARFRAMGGVNTALGGDISSVSGNPAGLGFFGQSDVSVSLNVLNNNNTTNFFGNNKSTNYAKFGIDNAGIVLYFPTAYDQNYGWQNLNIGVSVNRQNNYSDKVTYSGINNQNTLVQYMTDVMHSASGFAADFKNSYLVEQFANPDDGYFPTVLEAAPKGQQIDLIAGGYKYLTNFSIGANYSHKFYIGGGVGLLAYKNTYESNVYERGWTKRADEIAPDNPNSAFTKPGTIQNKYTDINYSISDRIMSESTGYGANFNFGMIIKPTWDWNIGLTFTSPTWTTIKFDDYLDTEVHYYDNETTTSDLYNPYYSKPDGGSRDYSIISPWKTAFGLTKFFGRGLLSADVEYVGYNSIQYVDESADAMIGSDVEINDDLKATYKGAFNFRVGTEVVVTDRLTARAGYNYRGSAFKDTDKGNSIGTIGLGYIFPNAMYIDVTAMQYQATEYYHQTYSLAPLWKSEAPGTDVKNKRFNAVMTIGLKF</sequence>
<evidence type="ECO:0000256" key="6">
    <source>
        <dbReference type="ARBA" id="ARBA00023136"/>
    </source>
</evidence>
<evidence type="ECO:0000256" key="1">
    <source>
        <dbReference type="ARBA" id="ARBA00004571"/>
    </source>
</evidence>
<evidence type="ECO:0000256" key="3">
    <source>
        <dbReference type="ARBA" id="ARBA00022452"/>
    </source>
</evidence>
<reference evidence="10" key="1">
    <citation type="journal article" date="2019" name="Int. J. Syst. Evol. Microbiol.">
        <title>The Global Catalogue of Microorganisms (GCM) 10K type strain sequencing project: providing services to taxonomists for standard genome sequencing and annotation.</title>
        <authorList>
            <consortium name="The Broad Institute Genomics Platform"/>
            <consortium name="The Broad Institute Genome Sequencing Center for Infectious Disease"/>
            <person name="Wu L."/>
            <person name="Ma J."/>
        </authorList>
    </citation>
    <scope>NUCLEOTIDE SEQUENCE [LARGE SCALE GENOMIC DNA]</scope>
    <source>
        <strain evidence="10">JCM 16704</strain>
    </source>
</reference>
<protein>
    <submittedName>
        <fullName evidence="9">Outer membrane protein transport protein</fullName>
    </submittedName>
</protein>
<gene>
    <name evidence="9" type="ORF">GCM10022216_33760</name>
</gene>
<keyword evidence="10" id="KW-1185">Reference proteome</keyword>
<keyword evidence="3" id="KW-1134">Transmembrane beta strand</keyword>
<comment type="subcellular location">
    <subcellularLocation>
        <location evidence="1">Cell outer membrane</location>
        <topology evidence="1">Multi-pass membrane protein</topology>
    </subcellularLocation>
</comment>
<dbReference type="PANTHER" id="PTHR35093:SF8">
    <property type="entry name" value="OUTER MEMBRANE PROTEIN NMB0088-RELATED"/>
    <property type="match status" value="1"/>
</dbReference>
<keyword evidence="6" id="KW-0472">Membrane</keyword>
<feature type="signal peptide" evidence="8">
    <location>
        <begin position="1"/>
        <end position="20"/>
    </location>
</feature>
<proteinExistence type="inferred from homology"/>
<dbReference type="RefSeq" id="WP_344675906.1">
    <property type="nucleotide sequence ID" value="NZ_BAAAZI010000015.1"/>
</dbReference>
<keyword evidence="5 8" id="KW-0732">Signal</keyword>
<evidence type="ECO:0000256" key="5">
    <source>
        <dbReference type="ARBA" id="ARBA00022729"/>
    </source>
</evidence>
<dbReference type="EMBL" id="BAAAZI010000015">
    <property type="protein sequence ID" value="GAA4147624.1"/>
    <property type="molecule type" value="Genomic_DNA"/>
</dbReference>
<evidence type="ECO:0000256" key="2">
    <source>
        <dbReference type="ARBA" id="ARBA00008163"/>
    </source>
</evidence>
<comment type="similarity">
    <text evidence="2">Belongs to the OmpP1/FadL family.</text>
</comment>
<evidence type="ECO:0000313" key="9">
    <source>
        <dbReference type="EMBL" id="GAA4147624.1"/>
    </source>
</evidence>
<evidence type="ECO:0000313" key="10">
    <source>
        <dbReference type="Proteomes" id="UP001500101"/>
    </source>
</evidence>
<organism evidence="9 10">
    <name type="scientific">Sphingobacterium kyonggiense</name>
    <dbReference type="NCBI Taxonomy" id="714075"/>
    <lineage>
        <taxon>Bacteria</taxon>
        <taxon>Pseudomonadati</taxon>
        <taxon>Bacteroidota</taxon>
        <taxon>Sphingobacteriia</taxon>
        <taxon>Sphingobacteriales</taxon>
        <taxon>Sphingobacteriaceae</taxon>
        <taxon>Sphingobacterium</taxon>
    </lineage>
</organism>